<dbReference type="Proteomes" id="UP000034753">
    <property type="component" value="Unassembled WGS sequence"/>
</dbReference>
<name>A0A0G0WLS7_9BACT</name>
<dbReference type="CDD" id="cd06530">
    <property type="entry name" value="S26_SPase_I"/>
    <property type="match status" value="1"/>
</dbReference>
<dbReference type="SUPFAM" id="SSF51306">
    <property type="entry name" value="LexA/Signal peptidase"/>
    <property type="match status" value="1"/>
</dbReference>
<evidence type="ECO:0000256" key="2">
    <source>
        <dbReference type="ARBA" id="ARBA00009370"/>
    </source>
</evidence>
<comment type="catalytic activity">
    <reaction evidence="1 6">
        <text>Cleavage of hydrophobic, N-terminal signal or leader sequences from secreted and periplasmic proteins.</text>
        <dbReference type="EC" id="3.4.21.89"/>
    </reaction>
</comment>
<protein>
    <recommendedName>
        <fullName evidence="3 6">Signal peptidase I</fullName>
        <ecNumber evidence="3 6">3.4.21.89</ecNumber>
    </recommendedName>
</protein>
<dbReference type="InterPro" id="IPR019757">
    <property type="entry name" value="Pept_S26A_signal_pept_1_Lys-AS"/>
</dbReference>
<feature type="transmembrane region" description="Helical" evidence="6">
    <location>
        <begin position="24"/>
        <end position="42"/>
    </location>
</feature>
<feature type="active site" evidence="5">
    <location>
        <position position="95"/>
    </location>
</feature>
<dbReference type="InterPro" id="IPR036286">
    <property type="entry name" value="LexA/Signal_pep-like_sf"/>
</dbReference>
<comment type="caution">
    <text evidence="8">The sequence shown here is derived from an EMBL/GenBank/DDBJ whole genome shotgun (WGS) entry which is preliminary data.</text>
</comment>
<dbReference type="PANTHER" id="PTHR43390">
    <property type="entry name" value="SIGNAL PEPTIDASE I"/>
    <property type="match status" value="1"/>
</dbReference>
<keyword evidence="6" id="KW-0812">Transmembrane</keyword>
<keyword evidence="6" id="KW-0472">Membrane</keyword>
<dbReference type="PROSITE" id="PS00761">
    <property type="entry name" value="SPASE_I_3"/>
    <property type="match status" value="1"/>
</dbReference>
<dbReference type="PANTHER" id="PTHR43390:SF1">
    <property type="entry name" value="CHLOROPLAST PROCESSING PEPTIDASE"/>
    <property type="match status" value="1"/>
</dbReference>
<keyword evidence="4 6" id="KW-0378">Hydrolase</keyword>
<evidence type="ECO:0000256" key="3">
    <source>
        <dbReference type="ARBA" id="ARBA00013208"/>
    </source>
</evidence>
<dbReference type="AlphaFoldDB" id="A0A0G0WLS7"/>
<sequence>MEPDYITVDEPTKLDKFKGKLAEFIEFTAILAAIFIALRLLIAEPHIVSGRSMVPNFQDKDYLITNKLVTYFSALKRGMVVILHDPANPSRNFIKRIVGLPGEKIKLMGGRVYINGNELPELYLPQGTITPGEGYLNESEEIIIPEDQYFVMGDNRGNSSDSRAWGPVKTNLIIGQAFFRYWPLGKIQYIFLGKVSD</sequence>
<feature type="active site" evidence="5">
    <location>
        <position position="52"/>
    </location>
</feature>
<dbReference type="InterPro" id="IPR019533">
    <property type="entry name" value="Peptidase_S26"/>
</dbReference>
<dbReference type="InterPro" id="IPR019758">
    <property type="entry name" value="Pept_S26A_signal_pept_1_CS"/>
</dbReference>
<gene>
    <name evidence="8" type="ORF">UU67_C0020G0025</name>
</gene>
<dbReference type="Pfam" id="PF10502">
    <property type="entry name" value="Peptidase_S26"/>
    <property type="match status" value="1"/>
</dbReference>
<dbReference type="EMBL" id="LCBN01000020">
    <property type="protein sequence ID" value="KKS13704.1"/>
    <property type="molecule type" value="Genomic_DNA"/>
</dbReference>
<evidence type="ECO:0000313" key="8">
    <source>
        <dbReference type="EMBL" id="KKS13704.1"/>
    </source>
</evidence>
<evidence type="ECO:0000313" key="9">
    <source>
        <dbReference type="Proteomes" id="UP000034753"/>
    </source>
</evidence>
<dbReference type="PATRIC" id="fig|1618429.3.peg.472"/>
<dbReference type="GO" id="GO:0006465">
    <property type="term" value="P:signal peptide processing"/>
    <property type="evidence" value="ECO:0007669"/>
    <property type="project" value="InterPro"/>
</dbReference>
<dbReference type="PROSITE" id="PS00760">
    <property type="entry name" value="SPASE_I_2"/>
    <property type="match status" value="1"/>
</dbReference>
<comment type="similarity">
    <text evidence="2 6">Belongs to the peptidase S26 family.</text>
</comment>
<evidence type="ECO:0000256" key="6">
    <source>
        <dbReference type="RuleBase" id="RU362042"/>
    </source>
</evidence>
<dbReference type="Gene3D" id="2.10.109.10">
    <property type="entry name" value="Umud Fragment, subunit A"/>
    <property type="match status" value="1"/>
</dbReference>
<dbReference type="GO" id="GO:0016020">
    <property type="term" value="C:membrane"/>
    <property type="evidence" value="ECO:0007669"/>
    <property type="project" value="UniProtKB-SubCell"/>
</dbReference>
<evidence type="ECO:0000256" key="4">
    <source>
        <dbReference type="ARBA" id="ARBA00022801"/>
    </source>
</evidence>
<keyword evidence="6" id="KW-0645">Protease</keyword>
<proteinExistence type="inferred from homology"/>
<keyword evidence="6" id="KW-1133">Transmembrane helix</keyword>
<dbReference type="GO" id="GO:0009003">
    <property type="term" value="F:signal peptidase activity"/>
    <property type="evidence" value="ECO:0007669"/>
    <property type="project" value="UniProtKB-EC"/>
</dbReference>
<dbReference type="NCBIfam" id="TIGR02227">
    <property type="entry name" value="sigpep_I_bact"/>
    <property type="match status" value="1"/>
</dbReference>
<comment type="subcellular location">
    <subcellularLocation>
        <location evidence="6">Membrane</location>
        <topology evidence="6">Single-pass type II membrane protein</topology>
    </subcellularLocation>
</comment>
<feature type="domain" description="Peptidase S26" evidence="7">
    <location>
        <begin position="22"/>
        <end position="182"/>
    </location>
</feature>
<reference evidence="8 9" key="1">
    <citation type="journal article" date="2015" name="Nature">
        <title>rRNA introns, odd ribosomes, and small enigmatic genomes across a large radiation of phyla.</title>
        <authorList>
            <person name="Brown C.T."/>
            <person name="Hug L.A."/>
            <person name="Thomas B.C."/>
            <person name="Sharon I."/>
            <person name="Castelle C.J."/>
            <person name="Singh A."/>
            <person name="Wilkins M.J."/>
            <person name="Williams K.H."/>
            <person name="Banfield J.F."/>
        </authorList>
    </citation>
    <scope>NUCLEOTIDE SEQUENCE [LARGE SCALE GENOMIC DNA]</scope>
</reference>
<dbReference type="EC" id="3.4.21.89" evidence="3 6"/>
<accession>A0A0G0WLS7</accession>
<dbReference type="GO" id="GO:0004252">
    <property type="term" value="F:serine-type endopeptidase activity"/>
    <property type="evidence" value="ECO:0007669"/>
    <property type="project" value="InterPro"/>
</dbReference>
<organism evidence="8 9">
    <name type="scientific">Candidatus Daviesbacteria bacterium GW2011_GWB1_41_5</name>
    <dbReference type="NCBI Taxonomy" id="1618429"/>
    <lineage>
        <taxon>Bacteria</taxon>
        <taxon>Candidatus Daviesiibacteriota</taxon>
    </lineage>
</organism>
<evidence type="ECO:0000259" key="7">
    <source>
        <dbReference type="Pfam" id="PF10502"/>
    </source>
</evidence>
<evidence type="ECO:0000256" key="1">
    <source>
        <dbReference type="ARBA" id="ARBA00000677"/>
    </source>
</evidence>
<dbReference type="PRINTS" id="PR00727">
    <property type="entry name" value="LEADERPTASE"/>
</dbReference>
<dbReference type="InterPro" id="IPR000223">
    <property type="entry name" value="Pept_S26A_signal_pept_1"/>
</dbReference>
<evidence type="ECO:0000256" key="5">
    <source>
        <dbReference type="PIRSR" id="PIRSR600223-1"/>
    </source>
</evidence>